<evidence type="ECO:0000256" key="1">
    <source>
        <dbReference type="SAM" id="MobiDB-lite"/>
    </source>
</evidence>
<gene>
    <name evidence="2" type="ORF">POJ06DRAFT_244663</name>
</gene>
<name>A0AAD7QWZ2_9ASCO</name>
<comment type="caution">
    <text evidence="2">The sequence shown here is derived from an EMBL/GenBank/DDBJ whole genome shotgun (WGS) entry which is preliminary data.</text>
</comment>
<dbReference type="GeneID" id="80881687"/>
<feature type="compositionally biased region" description="Polar residues" evidence="1">
    <location>
        <begin position="59"/>
        <end position="74"/>
    </location>
</feature>
<protein>
    <submittedName>
        <fullName evidence="2">Uncharacterized protein</fullName>
    </submittedName>
</protein>
<sequence>MDVSTMDAGSQTTQTDLNKFNFILSAEYIHNGNDSKTDKLQTSNSSWMHQGSVREPALSNITNSDRSLSDQKQTGGRPMVDLTNYKLQEVEDDLGEFACKPLFIYDYGSSDPRTPAHSWQPSIEELLNMFPKLTRGDLEDDLASNFLFPLPHMHLSLLLGKQVPCERCQQSVEYLMTTYDKYIALFTDGADSWQTKSWGHQISYATDDRELAAQMARAECRIALVYP</sequence>
<dbReference type="RefSeq" id="XP_056045891.1">
    <property type="nucleotide sequence ID" value="XM_056186521.1"/>
</dbReference>
<feature type="compositionally biased region" description="Polar residues" evidence="1">
    <location>
        <begin position="40"/>
        <end position="49"/>
    </location>
</feature>
<accession>A0AAD7QWZ2</accession>
<keyword evidence="3" id="KW-1185">Reference proteome</keyword>
<organism evidence="2 3">
    <name type="scientific">Lipomyces tetrasporus</name>
    <dbReference type="NCBI Taxonomy" id="54092"/>
    <lineage>
        <taxon>Eukaryota</taxon>
        <taxon>Fungi</taxon>
        <taxon>Dikarya</taxon>
        <taxon>Ascomycota</taxon>
        <taxon>Saccharomycotina</taxon>
        <taxon>Lipomycetes</taxon>
        <taxon>Lipomycetales</taxon>
        <taxon>Lipomycetaceae</taxon>
        <taxon>Lipomyces</taxon>
    </lineage>
</organism>
<reference evidence="2" key="1">
    <citation type="submission" date="2023-03" db="EMBL/GenBank/DDBJ databases">
        <title>Near-Complete genome sequence of Lipomyces tetrasporous NRRL Y-64009, an oleaginous yeast capable of growing on lignocellulosic hydrolysates.</title>
        <authorList>
            <consortium name="Lawrence Berkeley National Laboratory"/>
            <person name="Jagtap S.S."/>
            <person name="Liu J.-J."/>
            <person name="Walukiewicz H.E."/>
            <person name="Pangilinan J."/>
            <person name="Lipzen A."/>
            <person name="Ahrendt S."/>
            <person name="Koriabine M."/>
            <person name="Cobaugh K."/>
            <person name="Salamov A."/>
            <person name="Yoshinaga Y."/>
            <person name="Ng V."/>
            <person name="Daum C."/>
            <person name="Grigoriev I.V."/>
            <person name="Slininger P.J."/>
            <person name="Dien B.S."/>
            <person name="Jin Y.-S."/>
            <person name="Rao C.V."/>
        </authorList>
    </citation>
    <scope>NUCLEOTIDE SEQUENCE</scope>
    <source>
        <strain evidence="2">NRRL Y-64009</strain>
    </source>
</reference>
<dbReference type="EMBL" id="JARPMG010000002">
    <property type="protein sequence ID" value="KAJ8102441.1"/>
    <property type="molecule type" value="Genomic_DNA"/>
</dbReference>
<dbReference type="AlphaFoldDB" id="A0AAD7QWZ2"/>
<feature type="region of interest" description="Disordered" evidence="1">
    <location>
        <begin position="33"/>
        <end position="78"/>
    </location>
</feature>
<dbReference type="Proteomes" id="UP001217417">
    <property type="component" value="Unassembled WGS sequence"/>
</dbReference>
<proteinExistence type="predicted"/>
<evidence type="ECO:0000313" key="2">
    <source>
        <dbReference type="EMBL" id="KAJ8102441.1"/>
    </source>
</evidence>
<evidence type="ECO:0000313" key="3">
    <source>
        <dbReference type="Proteomes" id="UP001217417"/>
    </source>
</evidence>